<keyword evidence="2" id="KW-1185">Reference proteome</keyword>
<sequence length="121" mass="13575">MRNLLERKRSVRSVRIVGDRSMDVVVVRGSLDPNSGSTRASTSQRSYLGKLVPSLLASISSRMIYDISRVRKRKFTLSTLTAITQTTRCNAQIGRKCSGEGRGNALARDWTTTCLIYTYRK</sequence>
<protein>
    <submittedName>
        <fullName evidence="1">Uncharacterized protein</fullName>
    </submittedName>
</protein>
<accession>A0ABD2ADQ6</accession>
<dbReference type="AlphaFoldDB" id="A0ABD2ADQ6"/>
<comment type="caution">
    <text evidence="1">The sequence shown here is derived from an EMBL/GenBank/DDBJ whole genome shotgun (WGS) entry which is preliminary data.</text>
</comment>
<name>A0ABD2ADQ6_VESSQ</name>
<proteinExistence type="predicted"/>
<dbReference type="Proteomes" id="UP001607302">
    <property type="component" value="Unassembled WGS sequence"/>
</dbReference>
<dbReference type="EMBL" id="JAUDFV010000151">
    <property type="protein sequence ID" value="KAL2718751.1"/>
    <property type="molecule type" value="Genomic_DNA"/>
</dbReference>
<gene>
    <name evidence="1" type="ORF">V1478_011170</name>
</gene>
<evidence type="ECO:0000313" key="2">
    <source>
        <dbReference type="Proteomes" id="UP001607302"/>
    </source>
</evidence>
<evidence type="ECO:0000313" key="1">
    <source>
        <dbReference type="EMBL" id="KAL2718751.1"/>
    </source>
</evidence>
<reference evidence="1 2" key="1">
    <citation type="journal article" date="2024" name="Ann. Entomol. Soc. Am.">
        <title>Genomic analyses of the southern and eastern yellowjacket wasps (Hymenoptera: Vespidae) reveal evolutionary signatures of social life.</title>
        <authorList>
            <person name="Catto M.A."/>
            <person name="Caine P.B."/>
            <person name="Orr S.E."/>
            <person name="Hunt B.G."/>
            <person name="Goodisman M.A.D."/>
        </authorList>
    </citation>
    <scope>NUCLEOTIDE SEQUENCE [LARGE SCALE GENOMIC DNA]</scope>
    <source>
        <strain evidence="1">233</strain>
        <tissue evidence="1">Head and thorax</tissue>
    </source>
</reference>
<feature type="non-terminal residue" evidence="1">
    <location>
        <position position="121"/>
    </location>
</feature>
<organism evidence="1 2">
    <name type="scientific">Vespula squamosa</name>
    <name type="common">Southern yellow jacket</name>
    <name type="synonym">Wasp</name>
    <dbReference type="NCBI Taxonomy" id="30214"/>
    <lineage>
        <taxon>Eukaryota</taxon>
        <taxon>Metazoa</taxon>
        <taxon>Ecdysozoa</taxon>
        <taxon>Arthropoda</taxon>
        <taxon>Hexapoda</taxon>
        <taxon>Insecta</taxon>
        <taxon>Pterygota</taxon>
        <taxon>Neoptera</taxon>
        <taxon>Endopterygota</taxon>
        <taxon>Hymenoptera</taxon>
        <taxon>Apocrita</taxon>
        <taxon>Aculeata</taxon>
        <taxon>Vespoidea</taxon>
        <taxon>Vespidae</taxon>
        <taxon>Vespinae</taxon>
        <taxon>Vespula</taxon>
    </lineage>
</organism>